<sequence>MASYTVSDYLLDRINIEDTITKLLWYVDRQNWDAVSALFAEEVVIDYTSMLGGEPVHTNGADQVKVWKGMLEYLDSTQHVASGILVDLPQPTVDKPVQRPMKANFTCNVSAHLVRYAARGGPIIHNAGNYAIKFVRSSPDSMGHPWLVSAFKANIGFISGNTDVVKNPETKVGWL</sequence>
<evidence type="ECO:0000259" key="1">
    <source>
        <dbReference type="Pfam" id="PF13577"/>
    </source>
</evidence>
<gene>
    <name evidence="2" type="ORF">DFH08DRAFT_941664</name>
</gene>
<reference evidence="2" key="1">
    <citation type="submission" date="2023-03" db="EMBL/GenBank/DDBJ databases">
        <title>Massive genome expansion in bonnet fungi (Mycena s.s.) driven by repeated elements and novel gene families across ecological guilds.</title>
        <authorList>
            <consortium name="Lawrence Berkeley National Laboratory"/>
            <person name="Harder C.B."/>
            <person name="Miyauchi S."/>
            <person name="Viragh M."/>
            <person name="Kuo A."/>
            <person name="Thoen E."/>
            <person name="Andreopoulos B."/>
            <person name="Lu D."/>
            <person name="Skrede I."/>
            <person name="Drula E."/>
            <person name="Henrissat B."/>
            <person name="Morin E."/>
            <person name="Kohler A."/>
            <person name="Barry K."/>
            <person name="LaButti K."/>
            <person name="Morin E."/>
            <person name="Salamov A."/>
            <person name="Lipzen A."/>
            <person name="Mereny Z."/>
            <person name="Hegedus B."/>
            <person name="Baldrian P."/>
            <person name="Stursova M."/>
            <person name="Weitz H."/>
            <person name="Taylor A."/>
            <person name="Grigoriev I.V."/>
            <person name="Nagy L.G."/>
            <person name="Martin F."/>
            <person name="Kauserud H."/>
        </authorList>
    </citation>
    <scope>NUCLEOTIDE SEQUENCE</scope>
    <source>
        <strain evidence="2">CBHHK002</strain>
    </source>
</reference>
<protein>
    <submittedName>
        <fullName evidence="2">SnoaL-like domain-containing protein</fullName>
    </submittedName>
</protein>
<dbReference type="AlphaFoldDB" id="A0AAD6ZHC5"/>
<feature type="domain" description="SnoaL-like" evidence="1">
    <location>
        <begin position="9"/>
        <end position="137"/>
    </location>
</feature>
<evidence type="ECO:0000313" key="2">
    <source>
        <dbReference type="EMBL" id="KAJ7322926.1"/>
    </source>
</evidence>
<evidence type="ECO:0000313" key="3">
    <source>
        <dbReference type="Proteomes" id="UP001218218"/>
    </source>
</evidence>
<dbReference type="SUPFAM" id="SSF54427">
    <property type="entry name" value="NTF2-like"/>
    <property type="match status" value="1"/>
</dbReference>
<dbReference type="InterPro" id="IPR037401">
    <property type="entry name" value="SnoaL-like"/>
</dbReference>
<accession>A0AAD6ZHC5</accession>
<proteinExistence type="predicted"/>
<dbReference type="InterPro" id="IPR032710">
    <property type="entry name" value="NTF2-like_dom_sf"/>
</dbReference>
<name>A0AAD6ZHC5_9AGAR</name>
<keyword evidence="3" id="KW-1185">Reference proteome</keyword>
<comment type="caution">
    <text evidence="2">The sequence shown here is derived from an EMBL/GenBank/DDBJ whole genome shotgun (WGS) entry which is preliminary data.</text>
</comment>
<organism evidence="2 3">
    <name type="scientific">Mycena albidolilacea</name>
    <dbReference type="NCBI Taxonomy" id="1033008"/>
    <lineage>
        <taxon>Eukaryota</taxon>
        <taxon>Fungi</taxon>
        <taxon>Dikarya</taxon>
        <taxon>Basidiomycota</taxon>
        <taxon>Agaricomycotina</taxon>
        <taxon>Agaricomycetes</taxon>
        <taxon>Agaricomycetidae</taxon>
        <taxon>Agaricales</taxon>
        <taxon>Marasmiineae</taxon>
        <taxon>Mycenaceae</taxon>
        <taxon>Mycena</taxon>
    </lineage>
</organism>
<dbReference type="Pfam" id="PF13577">
    <property type="entry name" value="SnoaL_4"/>
    <property type="match status" value="1"/>
</dbReference>
<dbReference type="Gene3D" id="3.10.450.50">
    <property type="match status" value="1"/>
</dbReference>
<dbReference type="Proteomes" id="UP001218218">
    <property type="component" value="Unassembled WGS sequence"/>
</dbReference>
<dbReference type="EMBL" id="JARIHO010000048">
    <property type="protein sequence ID" value="KAJ7322926.1"/>
    <property type="molecule type" value="Genomic_DNA"/>
</dbReference>